<organism evidence="2 3">
    <name type="scientific">Kocuria carniphila</name>
    <dbReference type="NCBI Taxonomy" id="262208"/>
    <lineage>
        <taxon>Bacteria</taxon>
        <taxon>Bacillati</taxon>
        <taxon>Actinomycetota</taxon>
        <taxon>Actinomycetes</taxon>
        <taxon>Micrococcales</taxon>
        <taxon>Micrococcaceae</taxon>
        <taxon>Kocuria</taxon>
    </lineage>
</organism>
<comment type="caution">
    <text evidence="2">The sequence shown here is derived from an EMBL/GenBank/DDBJ whole genome shotgun (WGS) entry which is preliminary data.</text>
</comment>
<dbReference type="InterPro" id="IPR001584">
    <property type="entry name" value="Integrase_cat-core"/>
</dbReference>
<sequence length="155" mass="17339">MLHRAGLITPAPGKRPRSTYIRFQAQAPNECWQADITHWFLATGARVEILDFLDDHSRYLLHLRTQLAFTGADIVTTMQGLISTYGPPASTLTDNGLVFTARLAGRKGGRNGFEKLLEAHHIHQKNGAPGHPQTQGKIERFHQMNRHGFDAASFR</sequence>
<name>A0ABV3V7K3_9MICC</name>
<proteinExistence type="predicted"/>
<dbReference type="InterPro" id="IPR012337">
    <property type="entry name" value="RNaseH-like_sf"/>
</dbReference>
<gene>
    <name evidence="2" type="ORF">VVR66_14210</name>
</gene>
<keyword evidence="3" id="KW-1185">Reference proteome</keyword>
<feature type="domain" description="Integrase catalytic" evidence="1">
    <location>
        <begin position="24"/>
        <end position="155"/>
    </location>
</feature>
<dbReference type="PANTHER" id="PTHR47515:SF2">
    <property type="entry name" value="INTEGRASE CORE DOMAIN PROTEIN"/>
    <property type="match status" value="1"/>
</dbReference>
<dbReference type="PROSITE" id="PS50994">
    <property type="entry name" value="INTEGRASE"/>
    <property type="match status" value="1"/>
</dbReference>
<dbReference type="InterPro" id="IPR036397">
    <property type="entry name" value="RNaseH_sf"/>
</dbReference>
<accession>A0ABV3V7K3</accession>
<protein>
    <submittedName>
        <fullName evidence="2">DDE-type integrase/transposase/recombinase</fullName>
    </submittedName>
</protein>
<dbReference type="Pfam" id="PF00665">
    <property type="entry name" value="rve"/>
    <property type="match status" value="1"/>
</dbReference>
<dbReference type="Gene3D" id="3.30.420.10">
    <property type="entry name" value="Ribonuclease H-like superfamily/Ribonuclease H"/>
    <property type="match status" value="1"/>
</dbReference>
<evidence type="ECO:0000313" key="2">
    <source>
        <dbReference type="EMBL" id="MEX3595868.1"/>
    </source>
</evidence>
<dbReference type="EMBL" id="JAYWLU010000018">
    <property type="protein sequence ID" value="MEX3595868.1"/>
    <property type="molecule type" value="Genomic_DNA"/>
</dbReference>
<dbReference type="RefSeq" id="WP_315279722.1">
    <property type="nucleotide sequence ID" value="NZ_CAUREL010000030.1"/>
</dbReference>
<dbReference type="Proteomes" id="UP001558481">
    <property type="component" value="Unassembled WGS sequence"/>
</dbReference>
<reference evidence="2 3" key="1">
    <citation type="journal article" date="2024" name="Fungal Genet. Biol.">
        <title>The porcine skin microbiome exhibits broad fungal antagonism.</title>
        <authorList>
            <person name="De La Cruz K.F."/>
            <person name="Townsend E.C."/>
            <person name="Alex Cheong J.Z."/>
            <person name="Salamzade R."/>
            <person name="Liu A."/>
            <person name="Sandstrom S."/>
            <person name="Davila E."/>
            <person name="Huang L."/>
            <person name="Xu K.H."/>
            <person name="Wu S.Y."/>
            <person name="Meudt J.J."/>
            <person name="Shanmuganayagam D."/>
            <person name="Gibson A.L.F."/>
            <person name="Kalan L.R."/>
        </authorList>
    </citation>
    <scope>NUCLEOTIDE SEQUENCE [LARGE SCALE GENOMIC DNA]</scope>
    <source>
        <strain evidence="2 3">LK2625</strain>
    </source>
</reference>
<dbReference type="PANTHER" id="PTHR47515">
    <property type="entry name" value="LOW CALCIUM RESPONSE LOCUS PROTEIN T"/>
    <property type="match status" value="1"/>
</dbReference>
<evidence type="ECO:0000259" key="1">
    <source>
        <dbReference type="PROSITE" id="PS50994"/>
    </source>
</evidence>
<evidence type="ECO:0000313" key="3">
    <source>
        <dbReference type="Proteomes" id="UP001558481"/>
    </source>
</evidence>
<dbReference type="SUPFAM" id="SSF53098">
    <property type="entry name" value="Ribonuclease H-like"/>
    <property type="match status" value="1"/>
</dbReference>